<evidence type="ECO:0000256" key="3">
    <source>
        <dbReference type="ARBA" id="ARBA00022525"/>
    </source>
</evidence>
<dbReference type="Proteomes" id="UP000748756">
    <property type="component" value="Unassembled WGS sequence"/>
</dbReference>
<dbReference type="OrthoDB" id="2407552at2759"/>
<feature type="compositionally biased region" description="Acidic residues" evidence="4">
    <location>
        <begin position="81"/>
        <end position="98"/>
    </location>
</feature>
<evidence type="ECO:0000313" key="7">
    <source>
        <dbReference type="Proteomes" id="UP000748756"/>
    </source>
</evidence>
<organism evidence="6 7">
    <name type="scientific">Linnemannia schmuckeri</name>
    <dbReference type="NCBI Taxonomy" id="64567"/>
    <lineage>
        <taxon>Eukaryota</taxon>
        <taxon>Fungi</taxon>
        <taxon>Fungi incertae sedis</taxon>
        <taxon>Mucoromycota</taxon>
        <taxon>Mortierellomycotina</taxon>
        <taxon>Mortierellomycetes</taxon>
        <taxon>Mortierellales</taxon>
        <taxon>Mortierellaceae</taxon>
        <taxon>Linnemannia</taxon>
    </lineage>
</organism>
<dbReference type="AlphaFoldDB" id="A0A9P5R6S6"/>
<feature type="domain" description="Crinkler effector protein N-terminal" evidence="5">
    <location>
        <begin position="19"/>
        <end position="141"/>
    </location>
</feature>
<dbReference type="InterPro" id="IPR045379">
    <property type="entry name" value="Crinkler_N"/>
</dbReference>
<evidence type="ECO:0000256" key="4">
    <source>
        <dbReference type="SAM" id="MobiDB-lite"/>
    </source>
</evidence>
<evidence type="ECO:0000256" key="1">
    <source>
        <dbReference type="ARBA" id="ARBA00004340"/>
    </source>
</evidence>
<dbReference type="GO" id="GO:0043657">
    <property type="term" value="C:host cell"/>
    <property type="evidence" value="ECO:0007669"/>
    <property type="project" value="UniProtKB-SubCell"/>
</dbReference>
<keyword evidence="7" id="KW-1185">Reference proteome</keyword>
<sequence>MPKIVSSISKNKGRPVADITLRCVIDGESRSNSFKVSLPLTADVSDLKDAIKDMNSPEFDFIAACRLTLWKVLIPLSQDYNDDDDMEEEVEEEEEEEEVSSRVCLDEIPKKEKKLLKTVSKKVSIVFGSHPDDNTIHVVVKLPPKARKRDYEEDED</sequence>
<protein>
    <recommendedName>
        <fullName evidence="5">Crinkler effector protein N-terminal domain-containing protein</fullName>
    </recommendedName>
</protein>
<reference evidence="6" key="1">
    <citation type="journal article" date="2020" name="Fungal Divers.">
        <title>Resolving the Mortierellaceae phylogeny through synthesis of multi-gene phylogenetics and phylogenomics.</title>
        <authorList>
            <person name="Vandepol N."/>
            <person name="Liber J."/>
            <person name="Desiro A."/>
            <person name="Na H."/>
            <person name="Kennedy M."/>
            <person name="Barry K."/>
            <person name="Grigoriev I.V."/>
            <person name="Miller A.N."/>
            <person name="O'Donnell K."/>
            <person name="Stajich J.E."/>
            <person name="Bonito G."/>
        </authorList>
    </citation>
    <scope>NUCLEOTIDE SEQUENCE</scope>
    <source>
        <strain evidence="6">NRRL 6426</strain>
    </source>
</reference>
<name>A0A9P5R6S6_9FUNG</name>
<accession>A0A9P5R6S6</accession>
<dbReference type="GO" id="GO:0005576">
    <property type="term" value="C:extracellular region"/>
    <property type="evidence" value="ECO:0007669"/>
    <property type="project" value="UniProtKB-SubCell"/>
</dbReference>
<evidence type="ECO:0000256" key="2">
    <source>
        <dbReference type="ARBA" id="ARBA00004613"/>
    </source>
</evidence>
<keyword evidence="3" id="KW-0964">Secreted</keyword>
<comment type="caution">
    <text evidence="6">The sequence shown here is derived from an EMBL/GenBank/DDBJ whole genome shotgun (WGS) entry which is preliminary data.</text>
</comment>
<evidence type="ECO:0000313" key="6">
    <source>
        <dbReference type="EMBL" id="KAF9122554.1"/>
    </source>
</evidence>
<comment type="subcellular location">
    <subcellularLocation>
        <location evidence="1">Host cell</location>
    </subcellularLocation>
    <subcellularLocation>
        <location evidence="2">Secreted</location>
    </subcellularLocation>
</comment>
<dbReference type="EMBL" id="JAAAUQ010002562">
    <property type="protein sequence ID" value="KAF9122554.1"/>
    <property type="molecule type" value="Genomic_DNA"/>
</dbReference>
<feature type="non-terminal residue" evidence="6">
    <location>
        <position position="1"/>
    </location>
</feature>
<dbReference type="Pfam" id="PF20147">
    <property type="entry name" value="Crinkler"/>
    <property type="match status" value="1"/>
</dbReference>
<proteinExistence type="predicted"/>
<gene>
    <name evidence="6" type="ORF">BG015_005528</name>
</gene>
<evidence type="ECO:0000259" key="5">
    <source>
        <dbReference type="Pfam" id="PF20147"/>
    </source>
</evidence>
<feature type="region of interest" description="Disordered" evidence="4">
    <location>
        <begin position="81"/>
        <end position="103"/>
    </location>
</feature>